<keyword evidence="2" id="KW-0479">Metal-binding</keyword>
<proteinExistence type="inferred from homology"/>
<reference evidence="7 8" key="1">
    <citation type="submission" date="2019-02" db="EMBL/GenBank/DDBJ databases">
        <title>Deep-cultivation of Planctomycetes and their phenomic and genomic characterization uncovers novel biology.</title>
        <authorList>
            <person name="Wiegand S."/>
            <person name="Jogler M."/>
            <person name="Boedeker C."/>
            <person name="Pinto D."/>
            <person name="Vollmers J."/>
            <person name="Rivas-Marin E."/>
            <person name="Kohn T."/>
            <person name="Peeters S.H."/>
            <person name="Heuer A."/>
            <person name="Rast P."/>
            <person name="Oberbeckmann S."/>
            <person name="Bunk B."/>
            <person name="Jeske O."/>
            <person name="Meyerdierks A."/>
            <person name="Storesund J.E."/>
            <person name="Kallscheuer N."/>
            <person name="Luecker S."/>
            <person name="Lage O.M."/>
            <person name="Pohl T."/>
            <person name="Merkel B.J."/>
            <person name="Hornburger P."/>
            <person name="Mueller R.-W."/>
            <person name="Bruemmer F."/>
            <person name="Labrenz M."/>
            <person name="Spormann A.M."/>
            <person name="Op Den Camp H."/>
            <person name="Overmann J."/>
            <person name="Amann R."/>
            <person name="Jetten M.S.M."/>
            <person name="Mascher T."/>
            <person name="Medema M.H."/>
            <person name="Devos D.P."/>
            <person name="Kaster A.-K."/>
            <person name="Ovreas L."/>
            <person name="Rohde M."/>
            <person name="Galperin M.Y."/>
            <person name="Jogler C."/>
        </authorList>
    </citation>
    <scope>NUCLEOTIDE SEQUENCE [LARGE SCALE GENOMIC DNA]</scope>
    <source>
        <strain evidence="7 8">Poly51</strain>
    </source>
</reference>
<dbReference type="Proteomes" id="UP000318288">
    <property type="component" value="Unassembled WGS sequence"/>
</dbReference>
<dbReference type="Gene3D" id="3.40.720.10">
    <property type="entry name" value="Alkaline Phosphatase, subunit A"/>
    <property type="match status" value="1"/>
</dbReference>
<dbReference type="SUPFAM" id="SSF53649">
    <property type="entry name" value="Alkaline phosphatase-like"/>
    <property type="match status" value="1"/>
</dbReference>
<dbReference type="InterPro" id="IPR050738">
    <property type="entry name" value="Sulfatase"/>
</dbReference>
<evidence type="ECO:0000256" key="4">
    <source>
        <dbReference type="ARBA" id="ARBA00022837"/>
    </source>
</evidence>
<gene>
    <name evidence="7" type="primary">atsA_21</name>
    <name evidence="7" type="ORF">Poly51_13710</name>
</gene>
<dbReference type="EC" id="3.1.6.1" evidence="7"/>
<evidence type="ECO:0000256" key="5">
    <source>
        <dbReference type="SAM" id="MobiDB-lite"/>
    </source>
</evidence>
<name>A0A5C6FCY7_9BACT</name>
<dbReference type="InterPro" id="IPR017850">
    <property type="entry name" value="Alkaline_phosphatase_core_sf"/>
</dbReference>
<dbReference type="GO" id="GO:0004065">
    <property type="term" value="F:arylsulfatase activity"/>
    <property type="evidence" value="ECO:0007669"/>
    <property type="project" value="UniProtKB-EC"/>
</dbReference>
<dbReference type="Pfam" id="PF00884">
    <property type="entry name" value="Sulfatase"/>
    <property type="match status" value="1"/>
</dbReference>
<dbReference type="GO" id="GO:0046872">
    <property type="term" value="F:metal ion binding"/>
    <property type="evidence" value="ECO:0007669"/>
    <property type="project" value="UniProtKB-KW"/>
</dbReference>
<dbReference type="Gene3D" id="3.30.1120.10">
    <property type="match status" value="1"/>
</dbReference>
<dbReference type="AlphaFoldDB" id="A0A5C6FCY7"/>
<evidence type="ECO:0000259" key="6">
    <source>
        <dbReference type="Pfam" id="PF00884"/>
    </source>
</evidence>
<keyword evidence="3 7" id="KW-0378">Hydrolase</keyword>
<dbReference type="PANTHER" id="PTHR42693:SF53">
    <property type="entry name" value="ENDO-4-O-SULFATASE"/>
    <property type="match status" value="1"/>
</dbReference>
<evidence type="ECO:0000313" key="7">
    <source>
        <dbReference type="EMBL" id="TWU58592.1"/>
    </source>
</evidence>
<dbReference type="PANTHER" id="PTHR42693">
    <property type="entry name" value="ARYLSULFATASE FAMILY MEMBER"/>
    <property type="match status" value="1"/>
</dbReference>
<keyword evidence="4" id="KW-0106">Calcium</keyword>
<dbReference type="PROSITE" id="PS00523">
    <property type="entry name" value="SULFATASE_1"/>
    <property type="match status" value="1"/>
</dbReference>
<feature type="domain" description="Sulfatase N-terminal" evidence="6">
    <location>
        <begin position="65"/>
        <end position="396"/>
    </location>
</feature>
<sequence length="526" mass="57473">MIASMTNSLLKKGADPLRRFEFTMFQQRFQRVRPRFQQAAKRHLSSSIAIGLALLVCGFAEADKPNIVVVLCDDLGYGDVQCLNPERGKIPTPCIDALAKDGMTFTDAHSGSSVCTPTRYGLLTGRYSWRSKLQKGVVQGFEPCLIAEGRPTVAGFLKSHGYHAGIVGKWHLNFQYTDSVTGASLKRSKTNTLAGVGSKIPDGPNSRGFDYFHGFHHARDMKAVIEDNEVIAHDDEINMLPRLTRKAVEFIDERATTAVDQPFFLYVPLGSPHSPIVPSKQWQGKSGINAYADFVMQTDAGFGEIVSAIDRNGLRDNTLVIFSSDNGCSKVANFKQLQDHGHFPSAHLRGSKADIWDGGHRIPFIVRWPGQVASGSTSDQTICLTDLFATCAELLGESLPEGSAEDSVSFVPALKGNPIVSTRVGVVHHSFSGHFAYRLGQWKLCLAKASGGWSKPTEKDAAKDSPVAQLYDLDADPGETNNLYTSKPEVAERLLKQLEADVSRGRSTAGGDGMNDLDEINLWKTR</sequence>
<dbReference type="InterPro" id="IPR024607">
    <property type="entry name" value="Sulfatase_CS"/>
</dbReference>
<organism evidence="7 8">
    <name type="scientific">Rubripirellula tenax</name>
    <dbReference type="NCBI Taxonomy" id="2528015"/>
    <lineage>
        <taxon>Bacteria</taxon>
        <taxon>Pseudomonadati</taxon>
        <taxon>Planctomycetota</taxon>
        <taxon>Planctomycetia</taxon>
        <taxon>Pirellulales</taxon>
        <taxon>Pirellulaceae</taxon>
        <taxon>Rubripirellula</taxon>
    </lineage>
</organism>
<evidence type="ECO:0000256" key="2">
    <source>
        <dbReference type="ARBA" id="ARBA00022723"/>
    </source>
</evidence>
<evidence type="ECO:0000313" key="8">
    <source>
        <dbReference type="Proteomes" id="UP000318288"/>
    </source>
</evidence>
<accession>A0A5C6FCY7</accession>
<keyword evidence="8" id="KW-1185">Reference proteome</keyword>
<dbReference type="EMBL" id="SJPW01000002">
    <property type="protein sequence ID" value="TWU58592.1"/>
    <property type="molecule type" value="Genomic_DNA"/>
</dbReference>
<dbReference type="CDD" id="cd16143">
    <property type="entry name" value="ARS_like"/>
    <property type="match status" value="1"/>
</dbReference>
<feature type="region of interest" description="Disordered" evidence="5">
    <location>
        <begin position="503"/>
        <end position="526"/>
    </location>
</feature>
<evidence type="ECO:0000256" key="1">
    <source>
        <dbReference type="ARBA" id="ARBA00008779"/>
    </source>
</evidence>
<protein>
    <submittedName>
        <fullName evidence="7">Arylsulfatase</fullName>
        <ecNumber evidence="7">3.1.6.1</ecNumber>
    </submittedName>
</protein>
<dbReference type="InterPro" id="IPR000917">
    <property type="entry name" value="Sulfatase_N"/>
</dbReference>
<comment type="similarity">
    <text evidence="1">Belongs to the sulfatase family.</text>
</comment>
<comment type="caution">
    <text evidence="7">The sequence shown here is derived from an EMBL/GenBank/DDBJ whole genome shotgun (WGS) entry which is preliminary data.</text>
</comment>
<evidence type="ECO:0000256" key="3">
    <source>
        <dbReference type="ARBA" id="ARBA00022801"/>
    </source>
</evidence>